<accession>A0A5B7F2V1</accession>
<dbReference type="Proteomes" id="UP000324222">
    <property type="component" value="Unassembled WGS sequence"/>
</dbReference>
<reference evidence="1 2" key="1">
    <citation type="submission" date="2019-05" db="EMBL/GenBank/DDBJ databases">
        <title>Another draft genome of Portunus trituberculatus and its Hox gene families provides insights of decapod evolution.</title>
        <authorList>
            <person name="Jeong J.-H."/>
            <person name="Song I."/>
            <person name="Kim S."/>
            <person name="Choi T."/>
            <person name="Kim D."/>
            <person name="Ryu S."/>
            <person name="Kim W."/>
        </authorList>
    </citation>
    <scope>NUCLEOTIDE SEQUENCE [LARGE SCALE GENOMIC DNA]</scope>
    <source>
        <tissue evidence="1">Muscle</tissue>
    </source>
</reference>
<comment type="caution">
    <text evidence="1">The sequence shown here is derived from an EMBL/GenBank/DDBJ whole genome shotgun (WGS) entry which is preliminary data.</text>
</comment>
<evidence type="ECO:0000313" key="2">
    <source>
        <dbReference type="Proteomes" id="UP000324222"/>
    </source>
</evidence>
<name>A0A5B7F2V1_PORTR</name>
<gene>
    <name evidence="1" type="ORF">E2C01_033589</name>
</gene>
<sequence length="52" mass="5684">MAEGDAHTAVVCRVAAKFEFKLPSVHSVVHGHPNAKSEFRQAEIRQVLGLTL</sequence>
<proteinExistence type="predicted"/>
<protein>
    <submittedName>
        <fullName evidence="1">Uncharacterized protein</fullName>
    </submittedName>
</protein>
<dbReference type="EMBL" id="VSRR010004553">
    <property type="protein sequence ID" value="MPC40035.1"/>
    <property type="molecule type" value="Genomic_DNA"/>
</dbReference>
<dbReference type="AlphaFoldDB" id="A0A5B7F2V1"/>
<evidence type="ECO:0000313" key="1">
    <source>
        <dbReference type="EMBL" id="MPC40035.1"/>
    </source>
</evidence>
<keyword evidence="2" id="KW-1185">Reference proteome</keyword>
<organism evidence="1 2">
    <name type="scientific">Portunus trituberculatus</name>
    <name type="common">Swimming crab</name>
    <name type="synonym">Neptunus trituberculatus</name>
    <dbReference type="NCBI Taxonomy" id="210409"/>
    <lineage>
        <taxon>Eukaryota</taxon>
        <taxon>Metazoa</taxon>
        <taxon>Ecdysozoa</taxon>
        <taxon>Arthropoda</taxon>
        <taxon>Crustacea</taxon>
        <taxon>Multicrustacea</taxon>
        <taxon>Malacostraca</taxon>
        <taxon>Eumalacostraca</taxon>
        <taxon>Eucarida</taxon>
        <taxon>Decapoda</taxon>
        <taxon>Pleocyemata</taxon>
        <taxon>Brachyura</taxon>
        <taxon>Eubrachyura</taxon>
        <taxon>Portunoidea</taxon>
        <taxon>Portunidae</taxon>
        <taxon>Portuninae</taxon>
        <taxon>Portunus</taxon>
    </lineage>
</organism>